<evidence type="ECO:0000256" key="1">
    <source>
        <dbReference type="ARBA" id="ARBA00008889"/>
    </source>
</evidence>
<comment type="caution">
    <text evidence="6">The sequence shown here is derived from an EMBL/GenBank/DDBJ whole genome shotgun (WGS) entry which is preliminary data.</text>
</comment>
<comment type="subunit">
    <text evidence="5">Part of the ribosomal stalk of the 50S ribosomal subunit. The N-terminus interacts with L11 and the large rRNA to form the base of the stalk. The C-terminus forms an elongated spine to which L12 dimers bind in a sequential fashion forming a multimeric L10(L12)X complex.</text>
</comment>
<dbReference type="GO" id="GO:0006412">
    <property type="term" value="P:translation"/>
    <property type="evidence" value="ECO:0007669"/>
    <property type="project" value="UniProtKB-UniRule"/>
</dbReference>
<dbReference type="InterPro" id="IPR047865">
    <property type="entry name" value="Ribosomal_uL10_bac_type"/>
</dbReference>
<proteinExistence type="inferred from homology"/>
<dbReference type="Proteomes" id="UP000176404">
    <property type="component" value="Unassembled WGS sequence"/>
</dbReference>
<organism evidence="6 7">
    <name type="scientific">Candidatus Woesebacteria bacterium RIFCSPLOWO2_01_FULL_39_10b</name>
    <dbReference type="NCBI Taxonomy" id="1802517"/>
    <lineage>
        <taxon>Bacteria</taxon>
        <taxon>Candidatus Woeseibacteriota</taxon>
    </lineage>
</organism>
<dbReference type="NCBIfam" id="NF000955">
    <property type="entry name" value="PRK00099.1-1"/>
    <property type="match status" value="1"/>
</dbReference>
<evidence type="ECO:0000256" key="2">
    <source>
        <dbReference type="ARBA" id="ARBA00022980"/>
    </source>
</evidence>
<dbReference type="Pfam" id="PF00466">
    <property type="entry name" value="Ribosomal_L10"/>
    <property type="match status" value="1"/>
</dbReference>
<dbReference type="InterPro" id="IPR022973">
    <property type="entry name" value="Ribosomal_uL10_bac"/>
</dbReference>
<comment type="function">
    <text evidence="5">Forms part of the ribosomal stalk, playing a central role in the interaction of the ribosome with GTP-bound translation factors.</text>
</comment>
<sequence>MKRQEKTFFVANLTEELKSASALVLINYLGLSVKMQQDLKARLKEVGASFTVVKNTLFALAGKAAKIPEETLKDTVLQGPLALIITESDPIAPLYVLAKFAKEHETPQLKVGIIEGTFQDKEDLTELSKLLSKNTLYSQVIGTIANPMYGLVSILEANLQKLIYIIQKYRTKKV</sequence>
<dbReference type="EMBL" id="MGHD01000004">
    <property type="protein sequence ID" value="OGM60519.1"/>
    <property type="molecule type" value="Genomic_DNA"/>
</dbReference>
<dbReference type="GO" id="GO:0005840">
    <property type="term" value="C:ribosome"/>
    <property type="evidence" value="ECO:0007669"/>
    <property type="project" value="UniProtKB-KW"/>
</dbReference>
<keyword evidence="3 5" id="KW-0687">Ribonucleoprotein</keyword>
<dbReference type="InterPro" id="IPR001790">
    <property type="entry name" value="Ribosomal_uL10"/>
</dbReference>
<dbReference type="InterPro" id="IPR043141">
    <property type="entry name" value="Ribosomal_uL10-like_sf"/>
</dbReference>
<dbReference type="STRING" id="1802517.A2892_00655"/>
<dbReference type="Gene3D" id="3.30.70.1730">
    <property type="match status" value="1"/>
</dbReference>
<keyword evidence="5" id="KW-0699">rRNA-binding</keyword>
<dbReference type="SUPFAM" id="SSF160369">
    <property type="entry name" value="Ribosomal protein L10-like"/>
    <property type="match status" value="1"/>
</dbReference>
<reference evidence="6 7" key="1">
    <citation type="journal article" date="2016" name="Nat. Commun.">
        <title>Thousands of microbial genomes shed light on interconnected biogeochemical processes in an aquifer system.</title>
        <authorList>
            <person name="Anantharaman K."/>
            <person name="Brown C.T."/>
            <person name="Hug L.A."/>
            <person name="Sharon I."/>
            <person name="Castelle C.J."/>
            <person name="Probst A.J."/>
            <person name="Thomas B.C."/>
            <person name="Singh A."/>
            <person name="Wilkins M.J."/>
            <person name="Karaoz U."/>
            <person name="Brodie E.L."/>
            <person name="Williams K.H."/>
            <person name="Hubbard S.S."/>
            <person name="Banfield J.F."/>
        </authorList>
    </citation>
    <scope>NUCLEOTIDE SEQUENCE [LARGE SCALE GENOMIC DNA]</scope>
</reference>
<gene>
    <name evidence="5" type="primary">rplJ</name>
    <name evidence="6" type="ORF">A2892_00655</name>
</gene>
<evidence type="ECO:0000313" key="6">
    <source>
        <dbReference type="EMBL" id="OGM60519.1"/>
    </source>
</evidence>
<evidence type="ECO:0000313" key="7">
    <source>
        <dbReference type="Proteomes" id="UP000176404"/>
    </source>
</evidence>
<dbReference type="GO" id="GO:0070180">
    <property type="term" value="F:large ribosomal subunit rRNA binding"/>
    <property type="evidence" value="ECO:0007669"/>
    <property type="project" value="UniProtKB-UniRule"/>
</dbReference>
<dbReference type="Gene3D" id="6.10.250.290">
    <property type="match status" value="1"/>
</dbReference>
<name>A0A1F8BA23_9BACT</name>
<accession>A0A1F8BA23</accession>
<comment type="similarity">
    <text evidence="1 5">Belongs to the universal ribosomal protein uL10 family.</text>
</comment>
<dbReference type="CDD" id="cd05797">
    <property type="entry name" value="Ribosomal_L10"/>
    <property type="match status" value="1"/>
</dbReference>
<keyword evidence="2 5" id="KW-0689">Ribosomal protein</keyword>
<evidence type="ECO:0000256" key="3">
    <source>
        <dbReference type="ARBA" id="ARBA00023274"/>
    </source>
</evidence>
<dbReference type="HAMAP" id="MF_00362">
    <property type="entry name" value="Ribosomal_uL10"/>
    <property type="match status" value="1"/>
</dbReference>
<protein>
    <recommendedName>
        <fullName evidence="4 5">Large ribosomal subunit protein uL10</fullName>
    </recommendedName>
</protein>
<evidence type="ECO:0000256" key="4">
    <source>
        <dbReference type="ARBA" id="ARBA00035202"/>
    </source>
</evidence>
<evidence type="ECO:0000256" key="5">
    <source>
        <dbReference type="HAMAP-Rule" id="MF_00362"/>
    </source>
</evidence>
<dbReference type="GO" id="GO:1990904">
    <property type="term" value="C:ribonucleoprotein complex"/>
    <property type="evidence" value="ECO:0007669"/>
    <property type="project" value="UniProtKB-KW"/>
</dbReference>
<keyword evidence="5" id="KW-0694">RNA-binding</keyword>
<dbReference type="AlphaFoldDB" id="A0A1F8BA23"/>
<dbReference type="PANTHER" id="PTHR11560">
    <property type="entry name" value="39S RIBOSOMAL PROTEIN L10, MITOCHONDRIAL"/>
    <property type="match status" value="1"/>
</dbReference>